<dbReference type="PROSITE" id="PS50240">
    <property type="entry name" value="TRYPSIN_DOM"/>
    <property type="match status" value="1"/>
</dbReference>
<dbReference type="Pfam" id="PF00089">
    <property type="entry name" value="Trypsin"/>
    <property type="match status" value="1"/>
</dbReference>
<evidence type="ECO:0000259" key="3">
    <source>
        <dbReference type="PROSITE" id="PS50240"/>
    </source>
</evidence>
<dbReference type="InterPro" id="IPR001254">
    <property type="entry name" value="Trypsin_dom"/>
</dbReference>
<proteinExistence type="predicted"/>
<sequence length="305" mass="34261">MIVLFAMLTLGEAICRSKEIPIGTMPNTVQILVRGYDGQPLIICGGVIISENMFIVAAHCDSTEDYEGKFHHDIIRSTAIVKYGSERKNKGNIIKVMETIIHQRFDKEHRKPETLEEQMKFLRNSEYDVAIVIIEGEFLAYKGKIGVVDIDPYCFYDGMSAIFTGFGRYDAKENASQNAEQLRFAKAYPFHQGNFSSIGFSTAHITESDSGSGVFVARNETLFLIGIQQSTIVQDGVRLGVFLELKNFNPWIKSIMNKGKDDLKNGKEDLKNGKEDLKNGKEDLKNGKEDLKNGKEDLKNGKDEL</sequence>
<dbReference type="AlphaFoldDB" id="A0A914PPD2"/>
<dbReference type="SMART" id="SM00020">
    <property type="entry name" value="Tryp_SPc"/>
    <property type="match status" value="1"/>
</dbReference>
<evidence type="ECO:0000313" key="5">
    <source>
        <dbReference type="WBParaSite" id="PDA_v2.g20417.t1"/>
    </source>
</evidence>
<dbReference type="Proteomes" id="UP000887578">
    <property type="component" value="Unplaced"/>
</dbReference>
<organism evidence="4 5">
    <name type="scientific">Panagrolaimus davidi</name>
    <dbReference type="NCBI Taxonomy" id="227884"/>
    <lineage>
        <taxon>Eukaryota</taxon>
        <taxon>Metazoa</taxon>
        <taxon>Ecdysozoa</taxon>
        <taxon>Nematoda</taxon>
        <taxon>Chromadorea</taxon>
        <taxon>Rhabditida</taxon>
        <taxon>Tylenchina</taxon>
        <taxon>Panagrolaimomorpha</taxon>
        <taxon>Panagrolaimoidea</taxon>
        <taxon>Panagrolaimidae</taxon>
        <taxon>Panagrolaimus</taxon>
    </lineage>
</organism>
<dbReference type="WBParaSite" id="PDA_v2.g20417.t1">
    <property type="protein sequence ID" value="PDA_v2.g20417.t1"/>
    <property type="gene ID" value="PDA_v2.g20417"/>
</dbReference>
<feature type="signal peptide" evidence="2">
    <location>
        <begin position="1"/>
        <end position="17"/>
    </location>
</feature>
<dbReference type="GO" id="GO:0004252">
    <property type="term" value="F:serine-type endopeptidase activity"/>
    <property type="evidence" value="ECO:0007669"/>
    <property type="project" value="InterPro"/>
</dbReference>
<dbReference type="SUPFAM" id="SSF50494">
    <property type="entry name" value="Trypsin-like serine proteases"/>
    <property type="match status" value="1"/>
</dbReference>
<evidence type="ECO:0000256" key="1">
    <source>
        <dbReference type="SAM" id="MobiDB-lite"/>
    </source>
</evidence>
<reference evidence="5" key="1">
    <citation type="submission" date="2022-11" db="UniProtKB">
        <authorList>
            <consortium name="WormBaseParasite"/>
        </authorList>
    </citation>
    <scope>IDENTIFICATION</scope>
</reference>
<dbReference type="InterPro" id="IPR051333">
    <property type="entry name" value="CLIP_Serine_Protease"/>
</dbReference>
<name>A0A914PPD2_9BILA</name>
<dbReference type="Gene3D" id="2.40.10.10">
    <property type="entry name" value="Trypsin-like serine proteases"/>
    <property type="match status" value="1"/>
</dbReference>
<dbReference type="PANTHER" id="PTHR24260:SF136">
    <property type="entry name" value="GH08193P-RELATED"/>
    <property type="match status" value="1"/>
</dbReference>
<accession>A0A914PPD2</accession>
<dbReference type="GO" id="GO:0006508">
    <property type="term" value="P:proteolysis"/>
    <property type="evidence" value="ECO:0007669"/>
    <property type="project" value="InterPro"/>
</dbReference>
<dbReference type="PANTHER" id="PTHR24260">
    <property type="match status" value="1"/>
</dbReference>
<feature type="chain" id="PRO_5037035317" evidence="2">
    <location>
        <begin position="18"/>
        <end position="305"/>
    </location>
</feature>
<dbReference type="InterPro" id="IPR043504">
    <property type="entry name" value="Peptidase_S1_PA_chymotrypsin"/>
</dbReference>
<protein>
    <submittedName>
        <fullName evidence="5">Peptidase S1 domain-containing protein</fullName>
    </submittedName>
</protein>
<evidence type="ECO:0000256" key="2">
    <source>
        <dbReference type="SAM" id="SignalP"/>
    </source>
</evidence>
<keyword evidence="2" id="KW-0732">Signal</keyword>
<feature type="region of interest" description="Disordered" evidence="1">
    <location>
        <begin position="261"/>
        <end position="305"/>
    </location>
</feature>
<keyword evidence="4" id="KW-1185">Reference proteome</keyword>
<evidence type="ECO:0000313" key="4">
    <source>
        <dbReference type="Proteomes" id="UP000887578"/>
    </source>
</evidence>
<feature type="domain" description="Peptidase S1" evidence="3">
    <location>
        <begin position="8"/>
        <end position="257"/>
    </location>
</feature>
<dbReference type="InterPro" id="IPR009003">
    <property type="entry name" value="Peptidase_S1_PA"/>
</dbReference>